<comment type="pathway">
    <text evidence="14">Lipid metabolism; leukotriene C4 biosynthesis.</text>
</comment>
<protein>
    <recommendedName>
        <fullName evidence="20">Glutathione S-transferase 3, mitochondrial</fullName>
        <ecNumber evidence="16">4.4.1.20</ecNumber>
    </recommendedName>
    <alternativeName>
        <fullName evidence="21">Glutathione peroxidase MGST3</fullName>
    </alternativeName>
    <alternativeName>
        <fullName evidence="22">LTC4 synthase MGST3</fullName>
    </alternativeName>
</protein>
<dbReference type="Proteomes" id="UP001162480">
    <property type="component" value="Chromosome 15"/>
</dbReference>
<keyword evidence="25" id="KW-1185">Reference proteome</keyword>
<evidence type="ECO:0000256" key="1">
    <source>
        <dbReference type="ARBA" id="ARBA00004374"/>
    </source>
</evidence>
<comment type="catalytic activity">
    <reaction evidence="17">
        <text>(5S)-hydroperoxy-(6E,8Z,11Z,14Z)-eicosatetraenoate + 2 glutathione = (5S)-hydroxy-(6E,8Z,11Z,14Z)-eicosatetraenoate + glutathione disulfide + H2O</text>
        <dbReference type="Rhea" id="RHEA:48620"/>
        <dbReference type="ChEBI" id="CHEBI:15377"/>
        <dbReference type="ChEBI" id="CHEBI:57450"/>
        <dbReference type="ChEBI" id="CHEBI:57925"/>
        <dbReference type="ChEBI" id="CHEBI:58297"/>
        <dbReference type="ChEBI" id="CHEBI:90632"/>
    </reaction>
    <physiologicalReaction direction="left-to-right" evidence="17">
        <dbReference type="Rhea" id="RHEA:48621"/>
    </physiologicalReaction>
</comment>
<evidence type="ECO:0000256" key="22">
    <source>
        <dbReference type="ARBA" id="ARBA00076908"/>
    </source>
</evidence>
<keyword evidence="9" id="KW-0496">Mitochondrion</keyword>
<comment type="catalytic activity">
    <reaction evidence="19">
        <text>15-deoxy-Delta(12,14)-prostaglandin J2 + glutathione = 15-deoxy-Delta(12,14)-prostaglandin J2-S-(R)-glutathione</text>
        <dbReference type="Rhea" id="RHEA:75963"/>
        <dbReference type="ChEBI" id="CHEBI:57925"/>
        <dbReference type="ChEBI" id="CHEBI:85236"/>
        <dbReference type="ChEBI" id="CHEBI:194498"/>
    </reaction>
    <physiologicalReaction direction="left-to-right" evidence="19">
        <dbReference type="Rhea" id="RHEA:75964"/>
    </physiologicalReaction>
</comment>
<evidence type="ECO:0000256" key="3">
    <source>
        <dbReference type="ARBA" id="ARBA00022679"/>
    </source>
</evidence>
<evidence type="ECO:0000256" key="15">
    <source>
        <dbReference type="ARBA" id="ARBA00037916"/>
    </source>
</evidence>
<evidence type="ECO:0000313" key="25">
    <source>
        <dbReference type="Proteomes" id="UP001162480"/>
    </source>
</evidence>
<dbReference type="Pfam" id="PF01124">
    <property type="entry name" value="MAPEG"/>
    <property type="match status" value="1"/>
</dbReference>
<evidence type="ECO:0000256" key="4">
    <source>
        <dbReference type="ARBA" id="ARBA00022692"/>
    </source>
</evidence>
<dbReference type="SUPFAM" id="SSF161084">
    <property type="entry name" value="MAPEG domain-like"/>
    <property type="match status" value="1"/>
</dbReference>
<keyword evidence="4 23" id="KW-0812">Transmembrane</keyword>
<dbReference type="GO" id="GO:0004602">
    <property type="term" value="F:glutathione peroxidase activity"/>
    <property type="evidence" value="ECO:0007669"/>
    <property type="project" value="TreeGrafter"/>
</dbReference>
<accession>A0AA36BHF2</accession>
<dbReference type="EMBL" id="OX597828">
    <property type="protein sequence ID" value="CAI9733676.1"/>
    <property type="molecule type" value="Genomic_DNA"/>
</dbReference>
<feature type="transmembrane region" description="Helical" evidence="23">
    <location>
        <begin position="118"/>
        <end position="136"/>
    </location>
</feature>
<evidence type="ECO:0000256" key="18">
    <source>
        <dbReference type="ARBA" id="ARBA00049298"/>
    </source>
</evidence>
<dbReference type="GO" id="GO:0005783">
    <property type="term" value="C:endoplasmic reticulum"/>
    <property type="evidence" value="ECO:0007669"/>
    <property type="project" value="TreeGrafter"/>
</dbReference>
<comment type="subcellular location">
    <subcellularLocation>
        <location evidence="1">Mitochondrion outer membrane</location>
        <topology evidence="1">Multi-pass membrane protein</topology>
    </subcellularLocation>
</comment>
<comment type="pathway">
    <text evidence="15">Lipid metabolism; arachidonate metabolism.</text>
</comment>
<evidence type="ECO:0000256" key="23">
    <source>
        <dbReference type="SAM" id="Phobius"/>
    </source>
</evidence>
<dbReference type="AlphaFoldDB" id="A0AA36BHF2"/>
<evidence type="ECO:0000256" key="14">
    <source>
        <dbReference type="ARBA" id="ARBA00037884"/>
    </source>
</evidence>
<dbReference type="EC" id="4.4.1.20" evidence="16"/>
<feature type="transmembrane region" description="Helical" evidence="23">
    <location>
        <begin position="12"/>
        <end position="32"/>
    </location>
</feature>
<evidence type="ECO:0000256" key="19">
    <source>
        <dbReference type="ARBA" id="ARBA00051411"/>
    </source>
</evidence>
<evidence type="ECO:0000256" key="8">
    <source>
        <dbReference type="ARBA" id="ARBA00023098"/>
    </source>
</evidence>
<evidence type="ECO:0000256" key="20">
    <source>
        <dbReference type="ARBA" id="ARBA00069748"/>
    </source>
</evidence>
<dbReference type="GO" id="GO:0006691">
    <property type="term" value="P:leukotriene metabolic process"/>
    <property type="evidence" value="ECO:0007669"/>
    <property type="project" value="UniProtKB-ARBA"/>
</dbReference>
<dbReference type="GO" id="GO:0004364">
    <property type="term" value="F:glutathione transferase activity"/>
    <property type="evidence" value="ECO:0007669"/>
    <property type="project" value="TreeGrafter"/>
</dbReference>
<keyword evidence="3" id="KW-0808">Transferase</keyword>
<dbReference type="GO" id="GO:0006629">
    <property type="term" value="P:lipid metabolic process"/>
    <property type="evidence" value="ECO:0007669"/>
    <property type="project" value="UniProtKB-KW"/>
</dbReference>
<dbReference type="GO" id="GO:0004464">
    <property type="term" value="F:leukotriene-C4 synthase activity"/>
    <property type="evidence" value="ECO:0007669"/>
    <property type="project" value="UniProtKB-EC"/>
</dbReference>
<dbReference type="GO" id="GO:0005635">
    <property type="term" value="C:nuclear envelope"/>
    <property type="evidence" value="ECO:0007669"/>
    <property type="project" value="TreeGrafter"/>
</dbReference>
<dbReference type="InterPro" id="IPR050997">
    <property type="entry name" value="MAPEG"/>
</dbReference>
<organism evidence="24 25">
    <name type="scientific">Octopus vulgaris</name>
    <name type="common">Common octopus</name>
    <dbReference type="NCBI Taxonomy" id="6645"/>
    <lineage>
        <taxon>Eukaryota</taxon>
        <taxon>Metazoa</taxon>
        <taxon>Spiralia</taxon>
        <taxon>Lophotrochozoa</taxon>
        <taxon>Mollusca</taxon>
        <taxon>Cephalopoda</taxon>
        <taxon>Coleoidea</taxon>
        <taxon>Octopodiformes</taxon>
        <taxon>Octopoda</taxon>
        <taxon>Incirrata</taxon>
        <taxon>Octopodidae</taxon>
        <taxon>Octopus</taxon>
    </lineage>
</organism>
<reference evidence="24" key="1">
    <citation type="submission" date="2023-08" db="EMBL/GenBank/DDBJ databases">
        <authorList>
            <person name="Alioto T."/>
            <person name="Alioto T."/>
            <person name="Gomez Garrido J."/>
        </authorList>
    </citation>
    <scope>NUCLEOTIDE SEQUENCE</scope>
</reference>
<keyword evidence="5" id="KW-1000">Mitochondrion outer membrane</keyword>
<keyword evidence="13" id="KW-0449">Lipoprotein</keyword>
<evidence type="ECO:0000256" key="12">
    <source>
        <dbReference type="ARBA" id="ARBA00023239"/>
    </source>
</evidence>
<dbReference type="PANTHER" id="PTHR10250">
    <property type="entry name" value="MICROSOMAL GLUTATHIONE S-TRANSFERASE"/>
    <property type="match status" value="1"/>
</dbReference>
<feature type="transmembrane region" description="Helical" evidence="23">
    <location>
        <begin position="70"/>
        <end position="98"/>
    </location>
</feature>
<evidence type="ECO:0000313" key="24">
    <source>
        <dbReference type="EMBL" id="CAI9733676.1"/>
    </source>
</evidence>
<proteinExistence type="inferred from homology"/>
<dbReference type="GO" id="GO:0005741">
    <property type="term" value="C:mitochondrial outer membrane"/>
    <property type="evidence" value="ECO:0007669"/>
    <property type="project" value="UniProtKB-SubCell"/>
</dbReference>
<keyword evidence="8" id="KW-0443">Lipid metabolism</keyword>
<evidence type="ECO:0000256" key="6">
    <source>
        <dbReference type="ARBA" id="ARBA00022989"/>
    </source>
</evidence>
<sequence>MYMQVLELLPPAYGYVVLVAVASIFLIQWMGYKVMQARKKYDVKYPTMYSKDSNMFNCIQRVHQNTLEGYPIFLMLLGFAGLFYPIVCTICGVLWIIGKVIYANGYYTGDPEKRRPGALSYLGLLPLLAMSVMVAIQLISKILNVAFTTSTQLLCCSLAITIIS</sequence>
<comment type="catalytic activity">
    <reaction evidence="18">
        <text>leukotriene C4 = leukotriene A4 + glutathione</text>
        <dbReference type="Rhea" id="RHEA:17617"/>
        <dbReference type="ChEBI" id="CHEBI:57463"/>
        <dbReference type="ChEBI" id="CHEBI:57925"/>
        <dbReference type="ChEBI" id="CHEBI:57973"/>
        <dbReference type="EC" id="4.4.1.20"/>
    </reaction>
    <physiologicalReaction direction="right-to-left" evidence="18">
        <dbReference type="Rhea" id="RHEA:17619"/>
    </physiologicalReaction>
</comment>
<evidence type="ECO:0000256" key="7">
    <source>
        <dbReference type="ARBA" id="ARBA00023002"/>
    </source>
</evidence>
<comment type="similarity">
    <text evidence="2">Belongs to the MAPEG family.</text>
</comment>
<dbReference type="InterPro" id="IPR023352">
    <property type="entry name" value="MAPEG-like_dom_sf"/>
</dbReference>
<evidence type="ECO:0000256" key="10">
    <source>
        <dbReference type="ARBA" id="ARBA00023136"/>
    </source>
</evidence>
<dbReference type="FunFam" id="1.20.120.550:FF:000004">
    <property type="entry name" value="Microsomal glutathione S-transferase 3"/>
    <property type="match status" value="1"/>
</dbReference>
<dbReference type="PANTHER" id="PTHR10250:SF26">
    <property type="entry name" value="GLUTATHIONE S-TRANSFERASE 3, MITOCHONDRIAL"/>
    <property type="match status" value="1"/>
</dbReference>
<evidence type="ECO:0000256" key="2">
    <source>
        <dbReference type="ARBA" id="ARBA00010459"/>
    </source>
</evidence>
<dbReference type="Gene3D" id="1.20.120.550">
    <property type="entry name" value="Membrane associated eicosanoid/glutathione metabolism-like domain"/>
    <property type="match status" value="1"/>
</dbReference>
<evidence type="ECO:0000256" key="17">
    <source>
        <dbReference type="ARBA" id="ARBA00043664"/>
    </source>
</evidence>
<evidence type="ECO:0000256" key="5">
    <source>
        <dbReference type="ARBA" id="ARBA00022787"/>
    </source>
</evidence>
<keyword evidence="6 23" id="KW-1133">Transmembrane helix</keyword>
<evidence type="ECO:0000256" key="13">
    <source>
        <dbReference type="ARBA" id="ARBA00023288"/>
    </source>
</evidence>
<name>A0AA36BHF2_OCTVU</name>
<dbReference type="InterPro" id="IPR001129">
    <property type="entry name" value="Membr-assoc_MAPEG"/>
</dbReference>
<keyword evidence="10 23" id="KW-0472">Membrane</keyword>
<evidence type="ECO:0000256" key="16">
    <source>
        <dbReference type="ARBA" id="ARBA00039056"/>
    </source>
</evidence>
<evidence type="ECO:0000256" key="21">
    <source>
        <dbReference type="ARBA" id="ARBA00075145"/>
    </source>
</evidence>
<keyword evidence="11" id="KW-0564">Palmitate</keyword>
<keyword evidence="7" id="KW-0560">Oxidoreductase</keyword>
<evidence type="ECO:0000256" key="11">
    <source>
        <dbReference type="ARBA" id="ARBA00023139"/>
    </source>
</evidence>
<gene>
    <name evidence="24" type="ORF">OCTVUL_1B018231</name>
</gene>
<keyword evidence="12" id="KW-0456">Lyase</keyword>
<evidence type="ECO:0000256" key="9">
    <source>
        <dbReference type="ARBA" id="ARBA00023128"/>
    </source>
</evidence>